<dbReference type="Proteomes" id="UP001371456">
    <property type="component" value="Unassembled WGS sequence"/>
</dbReference>
<dbReference type="SUPFAM" id="SSF81383">
    <property type="entry name" value="F-box domain"/>
    <property type="match status" value="1"/>
</dbReference>
<protein>
    <recommendedName>
        <fullName evidence="3">F-box domain-containing protein</fullName>
    </recommendedName>
</protein>
<gene>
    <name evidence="1" type="ORF">RDI58_015870</name>
</gene>
<name>A0AAN8YBV3_SOLBU</name>
<accession>A0AAN8YBV3</accession>
<evidence type="ECO:0008006" key="3">
    <source>
        <dbReference type="Google" id="ProtNLM"/>
    </source>
</evidence>
<dbReference type="InterPro" id="IPR036047">
    <property type="entry name" value="F-box-like_dom_sf"/>
</dbReference>
<dbReference type="EMBL" id="JBANQN010000006">
    <property type="protein sequence ID" value="KAK6787345.1"/>
    <property type="molecule type" value="Genomic_DNA"/>
</dbReference>
<comment type="caution">
    <text evidence="1">The sequence shown here is derived from an EMBL/GenBank/DDBJ whole genome shotgun (WGS) entry which is preliminary data.</text>
</comment>
<organism evidence="1 2">
    <name type="scientific">Solanum bulbocastanum</name>
    <name type="common">Wild potato</name>
    <dbReference type="NCBI Taxonomy" id="147425"/>
    <lineage>
        <taxon>Eukaryota</taxon>
        <taxon>Viridiplantae</taxon>
        <taxon>Streptophyta</taxon>
        <taxon>Embryophyta</taxon>
        <taxon>Tracheophyta</taxon>
        <taxon>Spermatophyta</taxon>
        <taxon>Magnoliopsida</taxon>
        <taxon>eudicotyledons</taxon>
        <taxon>Gunneridae</taxon>
        <taxon>Pentapetalae</taxon>
        <taxon>asterids</taxon>
        <taxon>lamiids</taxon>
        <taxon>Solanales</taxon>
        <taxon>Solanaceae</taxon>
        <taxon>Solanoideae</taxon>
        <taxon>Solaneae</taxon>
        <taxon>Solanum</taxon>
    </lineage>
</organism>
<keyword evidence="2" id="KW-1185">Reference proteome</keyword>
<evidence type="ECO:0000313" key="1">
    <source>
        <dbReference type="EMBL" id="KAK6787345.1"/>
    </source>
</evidence>
<evidence type="ECO:0000313" key="2">
    <source>
        <dbReference type="Proteomes" id="UP001371456"/>
    </source>
</evidence>
<sequence length="45" mass="5181">MADKNSINYDKEEENSIIIGDLSKDVVVQILFRLPVSDLLRFRSV</sequence>
<proteinExistence type="predicted"/>
<dbReference type="AlphaFoldDB" id="A0AAN8YBV3"/>
<reference evidence="1 2" key="1">
    <citation type="submission" date="2024-02" db="EMBL/GenBank/DDBJ databases">
        <title>de novo genome assembly of Solanum bulbocastanum strain 11H21.</title>
        <authorList>
            <person name="Hosaka A.J."/>
        </authorList>
    </citation>
    <scope>NUCLEOTIDE SEQUENCE [LARGE SCALE GENOMIC DNA]</scope>
    <source>
        <tissue evidence="1">Young leaves</tissue>
    </source>
</reference>